<dbReference type="PANTHER" id="PTHR42749">
    <property type="entry name" value="CELL SHAPE-DETERMINING PROTEIN MREB"/>
    <property type="match status" value="1"/>
</dbReference>
<keyword evidence="3" id="KW-0547">Nucleotide-binding</keyword>
<dbReference type="GO" id="GO:0008360">
    <property type="term" value="P:regulation of cell shape"/>
    <property type="evidence" value="ECO:0007669"/>
    <property type="project" value="UniProtKB-KW"/>
</dbReference>
<dbReference type="InterPro" id="IPR043129">
    <property type="entry name" value="ATPase_NBD"/>
</dbReference>
<comment type="similarity">
    <text evidence="6">Belongs to the FtsA/MreB family.</text>
</comment>
<dbReference type="GO" id="GO:0005737">
    <property type="term" value="C:cytoplasm"/>
    <property type="evidence" value="ECO:0007669"/>
    <property type="project" value="UniProtKB-SubCell"/>
</dbReference>
<reference evidence="7 8" key="1">
    <citation type="submission" date="2018-01" db="EMBL/GenBank/DDBJ databases">
        <title>Whole genome sequencing of Histamine producing bacteria.</title>
        <authorList>
            <person name="Butler K."/>
        </authorList>
    </citation>
    <scope>NUCLEOTIDE SEQUENCE [LARGE SCALE GENOMIC DNA]</scope>
    <source>
        <strain evidence="7 8">FS-7.2</strain>
    </source>
</reference>
<dbReference type="Pfam" id="PF06723">
    <property type="entry name" value="MreB_Mbl"/>
    <property type="match status" value="1"/>
</dbReference>
<dbReference type="SUPFAM" id="SSF53067">
    <property type="entry name" value="Actin-like ATPase domain"/>
    <property type="match status" value="2"/>
</dbReference>
<evidence type="ECO:0000313" key="7">
    <source>
        <dbReference type="EMBL" id="PSV01066.1"/>
    </source>
</evidence>
<dbReference type="GO" id="GO:0005524">
    <property type="term" value="F:ATP binding"/>
    <property type="evidence" value="ECO:0007669"/>
    <property type="project" value="UniProtKB-KW"/>
</dbReference>
<dbReference type="GO" id="GO:0000902">
    <property type="term" value="P:cell morphogenesis"/>
    <property type="evidence" value="ECO:0007669"/>
    <property type="project" value="InterPro"/>
</dbReference>
<name>A0A2T3KMP2_9GAMM</name>
<accession>A0A2T3KMP2</accession>
<dbReference type="AlphaFoldDB" id="A0A2T3KMP2"/>
<evidence type="ECO:0000256" key="1">
    <source>
        <dbReference type="ARBA" id="ARBA00004496"/>
    </source>
</evidence>
<dbReference type="EMBL" id="PYNF01000002">
    <property type="protein sequence ID" value="PSV01066.1"/>
    <property type="molecule type" value="Genomic_DNA"/>
</dbReference>
<evidence type="ECO:0000256" key="2">
    <source>
        <dbReference type="ARBA" id="ARBA00022490"/>
    </source>
</evidence>
<evidence type="ECO:0000256" key="6">
    <source>
        <dbReference type="ARBA" id="ARBA00023458"/>
    </source>
</evidence>
<proteinExistence type="inferred from homology"/>
<evidence type="ECO:0008006" key="9">
    <source>
        <dbReference type="Google" id="ProtNLM"/>
    </source>
</evidence>
<evidence type="ECO:0000256" key="3">
    <source>
        <dbReference type="ARBA" id="ARBA00022741"/>
    </source>
</evidence>
<dbReference type="Proteomes" id="UP000241426">
    <property type="component" value="Unassembled WGS sequence"/>
</dbReference>
<gene>
    <name evidence="7" type="ORF">C9J27_03345</name>
</gene>
<keyword evidence="4" id="KW-0067">ATP-binding</keyword>
<evidence type="ECO:0000313" key="8">
    <source>
        <dbReference type="Proteomes" id="UP000241426"/>
    </source>
</evidence>
<keyword evidence="2" id="KW-0963">Cytoplasm</keyword>
<comment type="subcellular location">
    <subcellularLocation>
        <location evidence="1">Cytoplasm</location>
    </subcellularLocation>
</comment>
<evidence type="ECO:0000256" key="4">
    <source>
        <dbReference type="ARBA" id="ARBA00022840"/>
    </source>
</evidence>
<sequence>MLEKFKQLFLVESIAVDITSGNIIIYQQGNEKGKEIKINEPAVVISEEDGNKCIAKGEKAETIKGISPEGIQFTNLVKTGIVAHSEYFEQLMSSYISELYKNKRFLSFSPDVLAVVPEKTTMTNQKILIESIDAAGAKNIDLVTSLIAAANGLREHNDITKASIIMHIGRDYSEVGIISLNKVHFSTSLNIGYVDFIRGICEYIRNETDFVVGESNAEKALLEIGTAFYIEAQDENQAIEVSGMLKRTSVPHKVTITKLETFNAIRPTVERLVSALLEVLEHTKEDMAEDIHRHGIHIVGIGAKISRIDIAIESLGIKARVAPNYLTAIAEGAGKIQKNRS</sequence>
<dbReference type="InterPro" id="IPR004753">
    <property type="entry name" value="MreB"/>
</dbReference>
<dbReference type="PRINTS" id="PR01652">
    <property type="entry name" value="SHAPEPROTEIN"/>
</dbReference>
<dbReference type="PANTHER" id="PTHR42749:SF1">
    <property type="entry name" value="CELL SHAPE-DETERMINING PROTEIN MREB"/>
    <property type="match status" value="1"/>
</dbReference>
<organism evidence="7 8">
    <name type="scientific">Photobacterium kishitanii</name>
    <dbReference type="NCBI Taxonomy" id="318456"/>
    <lineage>
        <taxon>Bacteria</taxon>
        <taxon>Pseudomonadati</taxon>
        <taxon>Pseudomonadota</taxon>
        <taxon>Gammaproteobacteria</taxon>
        <taxon>Vibrionales</taxon>
        <taxon>Vibrionaceae</taxon>
        <taxon>Photobacterium</taxon>
    </lineage>
</organism>
<comment type="caution">
    <text evidence="7">The sequence shown here is derived from an EMBL/GenBank/DDBJ whole genome shotgun (WGS) entry which is preliminary data.</text>
</comment>
<dbReference type="Gene3D" id="3.30.420.40">
    <property type="match status" value="2"/>
</dbReference>
<protein>
    <recommendedName>
        <fullName evidence="9">Rod shape-determining protein</fullName>
    </recommendedName>
</protein>
<dbReference type="InterPro" id="IPR056546">
    <property type="entry name" value="MreB_MamK-like"/>
</dbReference>
<keyword evidence="5" id="KW-0133">Cell shape</keyword>
<dbReference type="RefSeq" id="WP_107288794.1">
    <property type="nucleotide sequence ID" value="NZ_PYNF01000002.1"/>
</dbReference>
<evidence type="ECO:0000256" key="5">
    <source>
        <dbReference type="ARBA" id="ARBA00022960"/>
    </source>
</evidence>